<dbReference type="Gene3D" id="3.30.420.40">
    <property type="match status" value="2"/>
</dbReference>
<evidence type="ECO:0000313" key="2">
    <source>
        <dbReference type="EMBL" id="MCR2044785.1"/>
    </source>
</evidence>
<dbReference type="EC" id="2.3.1.234" evidence="2"/>
<keyword evidence="2" id="KW-0012">Acyltransferase</keyword>
<protein>
    <submittedName>
        <fullName evidence="2">tRNA (Adenosine(37)-N6)-threonylcarbamoyltransferase complex dimerization subunit type 1 TsaB</fullName>
        <ecNumber evidence="2">2.3.1.234</ecNumber>
    </submittedName>
</protein>
<dbReference type="OrthoDB" id="9784166at2"/>
<reference evidence="2" key="1">
    <citation type="submission" date="2022-07" db="EMBL/GenBank/DDBJ databases">
        <title>Enhanced cultured diversity of the mouse gut microbiota enables custom-made synthetic communities.</title>
        <authorList>
            <person name="Afrizal A."/>
        </authorList>
    </citation>
    <scope>NUCLEOTIDE SEQUENCE</scope>
    <source>
        <strain evidence="2">DSM 29482</strain>
    </source>
</reference>
<dbReference type="PANTHER" id="PTHR11735">
    <property type="entry name" value="TRNA N6-ADENOSINE THREONYLCARBAMOYLTRANSFERASE"/>
    <property type="match status" value="1"/>
</dbReference>
<keyword evidence="3" id="KW-1185">Reference proteome</keyword>
<dbReference type="InterPro" id="IPR022496">
    <property type="entry name" value="T6A_TsaB"/>
</dbReference>
<evidence type="ECO:0000313" key="3">
    <source>
        <dbReference type="Proteomes" id="UP001142078"/>
    </source>
</evidence>
<comment type="caution">
    <text evidence="2">The sequence shown here is derived from an EMBL/GenBank/DDBJ whole genome shotgun (WGS) entry which is preliminary data.</text>
</comment>
<dbReference type="InterPro" id="IPR043129">
    <property type="entry name" value="ATPase_NBD"/>
</dbReference>
<accession>A0A9X2MKM3</accession>
<proteinExistence type="predicted"/>
<dbReference type="EMBL" id="JANJZL010000008">
    <property type="protein sequence ID" value="MCR2044785.1"/>
    <property type="molecule type" value="Genomic_DNA"/>
</dbReference>
<evidence type="ECO:0000259" key="1">
    <source>
        <dbReference type="Pfam" id="PF00814"/>
    </source>
</evidence>
<dbReference type="Pfam" id="PF00814">
    <property type="entry name" value="TsaD"/>
    <property type="match status" value="1"/>
</dbReference>
<feature type="domain" description="Gcp-like" evidence="1">
    <location>
        <begin position="23"/>
        <end position="228"/>
    </location>
</feature>
<sequence>MKVLAIDTSSVVATCAVLDDEKLLGEYTLNQDMTHSERLIPMIKVLMDNLKLKPEDIDIFAGSVGPGSFTGLRIGLATVKSLAHVLDKPAIGISTLEALAFNVPFDGIVVPIMDARRERVYTGIYRWENGKLLNEMEPTILEINELLDIVDSNYNKVLFNGDGTLIFKEIIDEKLKDKVLYSPISLNMAKASSVGELALLKWKEDKENFVKNYFKLAPEYLRESQAQRQLNKKR</sequence>
<dbReference type="Proteomes" id="UP001142078">
    <property type="component" value="Unassembled WGS sequence"/>
</dbReference>
<dbReference type="NCBIfam" id="TIGR03725">
    <property type="entry name" value="T6A_YeaZ"/>
    <property type="match status" value="1"/>
</dbReference>
<dbReference type="CDD" id="cd24032">
    <property type="entry name" value="ASKHA_NBD_TsaB"/>
    <property type="match status" value="1"/>
</dbReference>
<dbReference type="InterPro" id="IPR000905">
    <property type="entry name" value="Gcp-like_dom"/>
</dbReference>
<keyword evidence="2" id="KW-0808">Transferase</keyword>
<name>A0A9X2MKM3_9FIRM</name>
<dbReference type="RefSeq" id="WP_042678665.1">
    <property type="nucleotide sequence ID" value="NZ_CABKTM010000007.1"/>
</dbReference>
<dbReference type="PANTHER" id="PTHR11735:SF11">
    <property type="entry name" value="TRNA THREONYLCARBAMOYLADENOSINE BIOSYNTHESIS PROTEIN TSAB"/>
    <property type="match status" value="1"/>
</dbReference>
<dbReference type="GO" id="GO:0061711">
    <property type="term" value="F:tRNA N(6)-L-threonylcarbamoyladenine synthase activity"/>
    <property type="evidence" value="ECO:0007669"/>
    <property type="project" value="UniProtKB-EC"/>
</dbReference>
<gene>
    <name evidence="2" type="primary">tsaB</name>
    <name evidence="2" type="ORF">NSA23_11780</name>
</gene>
<dbReference type="AlphaFoldDB" id="A0A9X2MKM3"/>
<organism evidence="2 3">
    <name type="scientific">Anaerosalibacter massiliensis</name>
    <dbReference type="NCBI Taxonomy" id="1347392"/>
    <lineage>
        <taxon>Bacteria</taxon>
        <taxon>Bacillati</taxon>
        <taxon>Bacillota</taxon>
        <taxon>Tissierellia</taxon>
        <taxon>Tissierellales</taxon>
        <taxon>Sporanaerobacteraceae</taxon>
        <taxon>Anaerosalibacter</taxon>
    </lineage>
</organism>
<dbReference type="SUPFAM" id="SSF53067">
    <property type="entry name" value="Actin-like ATPase domain"/>
    <property type="match status" value="2"/>
</dbReference>
<dbReference type="GO" id="GO:0005829">
    <property type="term" value="C:cytosol"/>
    <property type="evidence" value="ECO:0007669"/>
    <property type="project" value="TreeGrafter"/>
</dbReference>
<dbReference type="GO" id="GO:0002949">
    <property type="term" value="P:tRNA threonylcarbamoyladenosine modification"/>
    <property type="evidence" value="ECO:0007669"/>
    <property type="project" value="InterPro"/>
</dbReference>